<protein>
    <submittedName>
        <fullName evidence="4">ABC transporter substrate-binding protein</fullName>
    </submittedName>
</protein>
<dbReference type="Proteomes" id="UP000613011">
    <property type="component" value="Unassembled WGS sequence"/>
</dbReference>
<proteinExistence type="inferred from homology"/>
<accession>A0A936ZGC6</accession>
<keyword evidence="5" id="KW-1185">Reference proteome</keyword>
<name>A0A936ZGC6_9BURK</name>
<organism evidence="4 5">
    <name type="scientific">Ramlibacter aurantiacus</name>
    <dbReference type="NCBI Taxonomy" id="2801330"/>
    <lineage>
        <taxon>Bacteria</taxon>
        <taxon>Pseudomonadati</taxon>
        <taxon>Pseudomonadota</taxon>
        <taxon>Betaproteobacteria</taxon>
        <taxon>Burkholderiales</taxon>
        <taxon>Comamonadaceae</taxon>
        <taxon>Ramlibacter</taxon>
    </lineage>
</organism>
<dbReference type="GO" id="GO:0042597">
    <property type="term" value="C:periplasmic space"/>
    <property type="evidence" value="ECO:0007669"/>
    <property type="project" value="UniProtKB-SubCell"/>
</dbReference>
<dbReference type="InterPro" id="IPR006311">
    <property type="entry name" value="TAT_signal"/>
</dbReference>
<comment type="similarity">
    <text evidence="2">Belongs to the bacterial solute-binding protein SsuA/TauA family.</text>
</comment>
<reference evidence="4" key="1">
    <citation type="submission" date="2021-01" db="EMBL/GenBank/DDBJ databases">
        <title>Ramlibacter sp. strain AW1 16S ribosomal RNA gene Genome sequencing and assembly.</title>
        <authorList>
            <person name="Kang M."/>
        </authorList>
    </citation>
    <scope>NUCLEOTIDE SEQUENCE</scope>
    <source>
        <strain evidence="4">AW1</strain>
    </source>
</reference>
<evidence type="ECO:0000256" key="1">
    <source>
        <dbReference type="ARBA" id="ARBA00004418"/>
    </source>
</evidence>
<comment type="subcellular location">
    <subcellularLocation>
        <location evidence="1">Periplasm</location>
    </subcellularLocation>
</comment>
<dbReference type="RefSeq" id="WP_201683498.1">
    <property type="nucleotide sequence ID" value="NZ_JAEQNA010000002.1"/>
</dbReference>
<comment type="caution">
    <text evidence="4">The sequence shown here is derived from an EMBL/GenBank/DDBJ whole genome shotgun (WGS) entry which is preliminary data.</text>
</comment>
<evidence type="ECO:0000256" key="2">
    <source>
        <dbReference type="ARBA" id="ARBA00010742"/>
    </source>
</evidence>
<evidence type="ECO:0000313" key="4">
    <source>
        <dbReference type="EMBL" id="MBL0420417.1"/>
    </source>
</evidence>
<dbReference type="EMBL" id="JAEQNA010000002">
    <property type="protein sequence ID" value="MBL0420417.1"/>
    <property type="molecule type" value="Genomic_DNA"/>
</dbReference>
<sequence>MPSAPVLTRRAFTGAALLAAAAVGSPALRAQGVRLEKPRVAISVASKSAFPELPLTIAMQLGYFRNEGLEPEIIEHGTAPRALHDGLAAAPDILCGPFEHVVGLQARGQAFQAFVLQGRAPQVAMGVSTRALPIYRTVADLRGRRIGIATPDSSSTMVARLVLAQGGLEPNDVQFVSLPTRDALAAFRAGDIDAISHGDPLVTQLEQRGELRIISDTRTLKGTHEVFGGPMPASCLYASHDFVQKHPATCQAVSNALVHALKWLQTAGPSDIIRTVPESYFQGDRAVYLSAFNRVREAISPDGLIPPDGVRTAVRILAVFDPAVRPDRIDPARSFTNDFARRAKDRFNA</sequence>
<evidence type="ECO:0000313" key="5">
    <source>
        <dbReference type="Proteomes" id="UP000613011"/>
    </source>
</evidence>
<dbReference type="Gene3D" id="3.40.190.10">
    <property type="entry name" value="Periplasmic binding protein-like II"/>
    <property type="match status" value="2"/>
</dbReference>
<dbReference type="PROSITE" id="PS51318">
    <property type="entry name" value="TAT"/>
    <property type="match status" value="1"/>
</dbReference>
<dbReference type="SUPFAM" id="SSF53850">
    <property type="entry name" value="Periplasmic binding protein-like II"/>
    <property type="match status" value="1"/>
</dbReference>
<dbReference type="PANTHER" id="PTHR30024:SF47">
    <property type="entry name" value="TAURINE-BINDING PERIPLASMIC PROTEIN"/>
    <property type="match status" value="1"/>
</dbReference>
<evidence type="ECO:0000256" key="3">
    <source>
        <dbReference type="ARBA" id="ARBA00022729"/>
    </source>
</evidence>
<dbReference type="Pfam" id="PF13379">
    <property type="entry name" value="NMT1_2"/>
    <property type="match status" value="1"/>
</dbReference>
<gene>
    <name evidence="4" type="ORF">JI739_08695</name>
</gene>
<dbReference type="PANTHER" id="PTHR30024">
    <property type="entry name" value="ALIPHATIC SULFONATES-BINDING PROTEIN-RELATED"/>
    <property type="match status" value="1"/>
</dbReference>
<keyword evidence="3" id="KW-0732">Signal</keyword>
<dbReference type="AlphaFoldDB" id="A0A936ZGC6"/>